<name>A0A2N9HZ68_FAGSY</name>
<evidence type="ECO:0000313" key="1">
    <source>
        <dbReference type="EMBL" id="SPD17375.1"/>
    </source>
</evidence>
<dbReference type="PANTHER" id="PTHR46890">
    <property type="entry name" value="NON-LTR RETROLELEMENT REVERSE TRANSCRIPTASE-LIKE PROTEIN-RELATED"/>
    <property type="match status" value="1"/>
</dbReference>
<dbReference type="EMBL" id="OIVN01004445">
    <property type="protein sequence ID" value="SPD17375.1"/>
    <property type="molecule type" value="Genomic_DNA"/>
</dbReference>
<dbReference type="InterPro" id="IPR052343">
    <property type="entry name" value="Retrotransposon-Effector_Assoc"/>
</dbReference>
<sequence length="288" mass="32071">MTLGEQMWETKKEIKDGIVDYYQGFYSKREDWRPLLGGVDFNSLDAATATQIESPFSEEEVVTTLKQLSGEKPPGPDSFTLVFFHHCWDVVKAEVLTSIQEFYEQASIKWSLNATVYKIPSKMLANRLNEVLGKILSPSQNAFIQGQHITYLVLIANEILDSRLNSGALVMEALSRLMDKAVARGFLEGSSVNSQKNTAVKVSHLFADDTLIFWKSKIVPVGSVPAVCELAQILGGRISLSLSLSLSGSSFSAFLLEEEEFHKAKLVLERYSLMSHVDYLEGEKSTGF</sequence>
<evidence type="ECO:0008006" key="2">
    <source>
        <dbReference type="Google" id="ProtNLM"/>
    </source>
</evidence>
<proteinExistence type="predicted"/>
<accession>A0A2N9HZ68</accession>
<protein>
    <recommendedName>
        <fullName evidence="2">Reverse transcriptase domain-containing protein</fullName>
    </recommendedName>
</protein>
<dbReference type="AlphaFoldDB" id="A0A2N9HZ68"/>
<reference evidence="1" key="1">
    <citation type="submission" date="2018-02" db="EMBL/GenBank/DDBJ databases">
        <authorList>
            <person name="Cohen D.B."/>
            <person name="Kent A.D."/>
        </authorList>
    </citation>
    <scope>NUCLEOTIDE SEQUENCE</scope>
</reference>
<gene>
    <name evidence="1" type="ORF">FSB_LOCUS45257</name>
</gene>
<dbReference type="PANTHER" id="PTHR46890:SF50">
    <property type="entry name" value="RNA-DIRECTED DNA POLYMERASE, EUKARYOTA, REVERSE TRANSCRIPTASE ZINC-BINDING DOMAIN PROTEIN-RELATED"/>
    <property type="match status" value="1"/>
</dbReference>
<organism evidence="1">
    <name type="scientific">Fagus sylvatica</name>
    <name type="common">Beechnut</name>
    <dbReference type="NCBI Taxonomy" id="28930"/>
    <lineage>
        <taxon>Eukaryota</taxon>
        <taxon>Viridiplantae</taxon>
        <taxon>Streptophyta</taxon>
        <taxon>Embryophyta</taxon>
        <taxon>Tracheophyta</taxon>
        <taxon>Spermatophyta</taxon>
        <taxon>Magnoliopsida</taxon>
        <taxon>eudicotyledons</taxon>
        <taxon>Gunneridae</taxon>
        <taxon>Pentapetalae</taxon>
        <taxon>rosids</taxon>
        <taxon>fabids</taxon>
        <taxon>Fagales</taxon>
        <taxon>Fagaceae</taxon>
        <taxon>Fagus</taxon>
    </lineage>
</organism>